<evidence type="ECO:0000313" key="2">
    <source>
        <dbReference type="EMBL" id="MBR7836507.1"/>
    </source>
</evidence>
<dbReference type="CDD" id="cd03139">
    <property type="entry name" value="GATase1_PfpI_2"/>
    <property type="match status" value="1"/>
</dbReference>
<accession>A0A941ER83</accession>
<keyword evidence="3" id="KW-1185">Reference proteome</keyword>
<organism evidence="2 3">
    <name type="scientific">Actinospica durhamensis</name>
    <dbReference type="NCBI Taxonomy" id="1508375"/>
    <lineage>
        <taxon>Bacteria</taxon>
        <taxon>Bacillati</taxon>
        <taxon>Actinomycetota</taxon>
        <taxon>Actinomycetes</taxon>
        <taxon>Catenulisporales</taxon>
        <taxon>Actinospicaceae</taxon>
        <taxon>Actinospica</taxon>
    </lineage>
</organism>
<protein>
    <submittedName>
        <fullName evidence="2">DJ-1/PfpI family protein</fullName>
    </submittedName>
</protein>
<dbReference type="PANTHER" id="PTHR43130:SF2">
    <property type="entry name" value="DJ-1_PFPI DOMAIN-CONTAINING PROTEIN"/>
    <property type="match status" value="1"/>
</dbReference>
<name>A0A941ER83_9ACTN</name>
<evidence type="ECO:0000259" key="1">
    <source>
        <dbReference type="Pfam" id="PF01965"/>
    </source>
</evidence>
<dbReference type="Pfam" id="PF01965">
    <property type="entry name" value="DJ-1_PfpI"/>
    <property type="match status" value="1"/>
</dbReference>
<dbReference type="EMBL" id="JAGSOG010000146">
    <property type="protein sequence ID" value="MBR7836507.1"/>
    <property type="molecule type" value="Genomic_DNA"/>
</dbReference>
<dbReference type="PANTHER" id="PTHR43130">
    <property type="entry name" value="ARAC-FAMILY TRANSCRIPTIONAL REGULATOR"/>
    <property type="match status" value="1"/>
</dbReference>
<dbReference type="SUPFAM" id="SSF52317">
    <property type="entry name" value="Class I glutamine amidotransferase-like"/>
    <property type="match status" value="1"/>
</dbReference>
<sequence length="211" mass="22078">MDIVIPIFPYFTALDAIGPYEVLRSLPGATVTFAAATPGIVRTDSRMVGLQADASFAEIEAADILVVPGGWGTRAAMSDEPLLDWVRRIHATTQWTTSVCTGSLVLGAAGLLRGLKATTHWAITDLLETTGATYTAERVVRQGKIITGAGVSAGIDMALTLAAEIAGEDQAKAIQLAIEYDPQPPFDAGSPAKAGPRIQALTGMLKTDPTD</sequence>
<dbReference type="InterPro" id="IPR052158">
    <property type="entry name" value="INH-QAR"/>
</dbReference>
<dbReference type="Gene3D" id="3.40.50.880">
    <property type="match status" value="1"/>
</dbReference>
<proteinExistence type="predicted"/>
<dbReference type="AlphaFoldDB" id="A0A941ER83"/>
<gene>
    <name evidence="2" type="ORF">KDL01_24730</name>
</gene>
<reference evidence="2" key="1">
    <citation type="submission" date="2021-04" db="EMBL/GenBank/DDBJ databases">
        <title>Genome based classification of Actinospica acidithermotolerans sp. nov., an actinobacterium isolated from an Indonesian hot spring.</title>
        <authorList>
            <person name="Kusuma A.B."/>
            <person name="Putra K.E."/>
            <person name="Nafisah S."/>
            <person name="Loh J."/>
            <person name="Nouioui I."/>
            <person name="Goodfellow M."/>
        </authorList>
    </citation>
    <scope>NUCLEOTIDE SEQUENCE</scope>
    <source>
        <strain evidence="2">CSCA 57</strain>
    </source>
</reference>
<comment type="caution">
    <text evidence="2">The sequence shown here is derived from an EMBL/GenBank/DDBJ whole genome shotgun (WGS) entry which is preliminary data.</text>
</comment>
<evidence type="ECO:0000313" key="3">
    <source>
        <dbReference type="Proteomes" id="UP000675781"/>
    </source>
</evidence>
<dbReference type="InterPro" id="IPR029062">
    <property type="entry name" value="Class_I_gatase-like"/>
</dbReference>
<dbReference type="GO" id="GO:0006355">
    <property type="term" value="P:regulation of DNA-templated transcription"/>
    <property type="evidence" value="ECO:0007669"/>
    <property type="project" value="TreeGrafter"/>
</dbReference>
<dbReference type="RefSeq" id="WP_212530985.1">
    <property type="nucleotide sequence ID" value="NZ_JAGSOG010000146.1"/>
</dbReference>
<feature type="domain" description="DJ-1/PfpI" evidence="1">
    <location>
        <begin position="3"/>
        <end position="163"/>
    </location>
</feature>
<dbReference type="Proteomes" id="UP000675781">
    <property type="component" value="Unassembled WGS sequence"/>
</dbReference>
<dbReference type="InterPro" id="IPR002818">
    <property type="entry name" value="DJ-1/PfpI"/>
</dbReference>